<dbReference type="PANTHER" id="PTHR12994:SF17">
    <property type="entry name" value="LD30995P"/>
    <property type="match status" value="1"/>
</dbReference>
<dbReference type="GO" id="GO:0005730">
    <property type="term" value="C:nucleolus"/>
    <property type="evidence" value="ECO:0007669"/>
    <property type="project" value="UniProtKB-SubCell"/>
</dbReference>
<keyword evidence="7" id="KW-0808">Transferase</keyword>
<dbReference type="Pfam" id="PF03587">
    <property type="entry name" value="EMG1"/>
    <property type="match status" value="1"/>
</dbReference>
<accession>A0A1V9YWP9</accession>
<dbReference type="Gene3D" id="3.40.1280.10">
    <property type="match status" value="1"/>
</dbReference>
<dbReference type="InterPro" id="IPR005322">
    <property type="entry name" value="Peptidase_C69"/>
</dbReference>
<dbReference type="AlphaFoldDB" id="A0A1V9YWP9"/>
<comment type="subcellular location">
    <subcellularLocation>
        <location evidence="1">Nucleus</location>
        <location evidence="1">Nucleolus</location>
    </subcellularLocation>
</comment>
<evidence type="ECO:0000256" key="8">
    <source>
        <dbReference type="ARBA" id="ARBA00022691"/>
    </source>
</evidence>
<evidence type="ECO:0000256" key="1">
    <source>
        <dbReference type="ARBA" id="ARBA00004604"/>
    </source>
</evidence>
<dbReference type="Proteomes" id="UP000243217">
    <property type="component" value="Unassembled WGS sequence"/>
</dbReference>
<dbReference type="InterPro" id="IPR029028">
    <property type="entry name" value="Alpha/beta_knot_MTases"/>
</dbReference>
<name>A0A1V9YWP9_9STRA</name>
<evidence type="ECO:0000256" key="6">
    <source>
        <dbReference type="ARBA" id="ARBA00022603"/>
    </source>
</evidence>
<dbReference type="GO" id="GO:0016805">
    <property type="term" value="F:dipeptidase activity"/>
    <property type="evidence" value="ECO:0007669"/>
    <property type="project" value="InterPro"/>
</dbReference>
<keyword evidence="4" id="KW-0690">Ribosome biogenesis</keyword>
<comment type="caution">
    <text evidence="13">The sequence shown here is derived from an EMBL/GenBank/DDBJ whole genome shotgun (WGS) entry which is preliminary data.</text>
</comment>
<dbReference type="Gene3D" id="3.60.60.10">
    <property type="entry name" value="Penicillin V Acylase, Chain A"/>
    <property type="match status" value="1"/>
</dbReference>
<comment type="similarity">
    <text evidence="2">Belongs to the peptidase C69 family. Secernin subfamily.</text>
</comment>
<keyword evidence="6" id="KW-0489">Methyltransferase</keyword>
<dbReference type="Pfam" id="PF03577">
    <property type="entry name" value="Peptidase_C69"/>
    <property type="match status" value="1"/>
</dbReference>
<keyword evidence="12" id="KW-0812">Transmembrane</keyword>
<dbReference type="SUPFAM" id="SSF75217">
    <property type="entry name" value="alpha/beta knot"/>
    <property type="match status" value="1"/>
</dbReference>
<reference evidence="13 14" key="1">
    <citation type="journal article" date="2014" name="Genome Biol. Evol.">
        <title>The secreted proteins of Achlya hypogyna and Thraustotheca clavata identify the ancestral oomycete secretome and reveal gene acquisitions by horizontal gene transfer.</title>
        <authorList>
            <person name="Misner I."/>
            <person name="Blouin N."/>
            <person name="Leonard G."/>
            <person name="Richards T.A."/>
            <person name="Lane C.E."/>
        </authorList>
    </citation>
    <scope>NUCLEOTIDE SEQUENCE [LARGE SCALE GENOMIC DNA]</scope>
    <source>
        <strain evidence="13 14">ATCC 34112</strain>
    </source>
</reference>
<protein>
    <submittedName>
        <fullName evidence="13">Peptidase</fullName>
    </submittedName>
</protein>
<evidence type="ECO:0000256" key="5">
    <source>
        <dbReference type="ARBA" id="ARBA00022552"/>
    </source>
</evidence>
<keyword evidence="8" id="KW-0949">S-adenosyl-L-methionine</keyword>
<evidence type="ECO:0000256" key="12">
    <source>
        <dbReference type="SAM" id="Phobius"/>
    </source>
</evidence>
<dbReference type="GO" id="GO:0070004">
    <property type="term" value="F:cysteine-type exopeptidase activity"/>
    <property type="evidence" value="ECO:0007669"/>
    <property type="project" value="InterPro"/>
</dbReference>
<dbReference type="GO" id="GO:0070037">
    <property type="term" value="F:rRNA (pseudouridine) methyltransferase activity"/>
    <property type="evidence" value="ECO:0007669"/>
    <property type="project" value="InterPro"/>
</dbReference>
<dbReference type="EMBL" id="JNBS01002591">
    <property type="protein sequence ID" value="OQR90132.1"/>
    <property type="molecule type" value="Genomic_DNA"/>
</dbReference>
<dbReference type="STRING" id="74557.A0A1V9YWP9"/>
<organism evidence="13 14">
    <name type="scientific">Thraustotheca clavata</name>
    <dbReference type="NCBI Taxonomy" id="74557"/>
    <lineage>
        <taxon>Eukaryota</taxon>
        <taxon>Sar</taxon>
        <taxon>Stramenopiles</taxon>
        <taxon>Oomycota</taxon>
        <taxon>Saprolegniomycetes</taxon>
        <taxon>Saprolegniales</taxon>
        <taxon>Achlyaceae</taxon>
        <taxon>Thraustotheca</taxon>
    </lineage>
</organism>
<keyword evidence="9" id="KW-0699">rRNA-binding</keyword>
<evidence type="ECO:0000313" key="13">
    <source>
        <dbReference type="EMBL" id="OQR90132.1"/>
    </source>
</evidence>
<proteinExistence type="inferred from homology"/>
<keyword evidence="10" id="KW-0694">RNA-binding</keyword>
<dbReference type="InterPro" id="IPR005304">
    <property type="entry name" value="Rbsml_bgen_MeTrfase_EMG1/NEP1"/>
</dbReference>
<gene>
    <name evidence="13" type="ORF">THRCLA_09429</name>
</gene>
<keyword evidence="12" id="KW-1133">Transmembrane helix</keyword>
<evidence type="ECO:0000256" key="11">
    <source>
        <dbReference type="ARBA" id="ARBA00023242"/>
    </source>
</evidence>
<dbReference type="GO" id="GO:0070475">
    <property type="term" value="P:rRNA base methylation"/>
    <property type="evidence" value="ECO:0007669"/>
    <property type="project" value="InterPro"/>
</dbReference>
<comment type="similarity">
    <text evidence="3">Belongs to the class IV-like SAM-binding methyltransferase superfamily. RNA methyltransferase NEP1 family.</text>
</comment>
<keyword evidence="5" id="KW-0698">rRNA processing</keyword>
<evidence type="ECO:0000256" key="3">
    <source>
        <dbReference type="ARBA" id="ARBA00008115"/>
    </source>
</evidence>
<dbReference type="CDD" id="cd18088">
    <property type="entry name" value="Nep1-like"/>
    <property type="match status" value="1"/>
</dbReference>
<evidence type="ECO:0000313" key="14">
    <source>
        <dbReference type="Proteomes" id="UP000243217"/>
    </source>
</evidence>
<dbReference type="OrthoDB" id="5175656at2759"/>
<dbReference type="FunFam" id="3.40.1280.10:FF:000003">
    <property type="entry name" value="Ribosomal RNA small subunit methyltransferase"/>
    <property type="match status" value="1"/>
</dbReference>
<feature type="transmembrane region" description="Helical" evidence="12">
    <location>
        <begin position="773"/>
        <end position="795"/>
    </location>
</feature>
<dbReference type="GO" id="GO:0019843">
    <property type="term" value="F:rRNA binding"/>
    <property type="evidence" value="ECO:0007669"/>
    <property type="project" value="UniProtKB-KW"/>
</dbReference>
<evidence type="ECO:0000256" key="10">
    <source>
        <dbReference type="ARBA" id="ARBA00022884"/>
    </source>
</evidence>
<evidence type="ECO:0000256" key="2">
    <source>
        <dbReference type="ARBA" id="ARBA00005705"/>
    </source>
</evidence>
<keyword evidence="14" id="KW-1185">Reference proteome</keyword>
<dbReference type="InterPro" id="IPR029026">
    <property type="entry name" value="tRNA_m1G_MTases_N"/>
</dbReference>
<dbReference type="PANTHER" id="PTHR12994">
    <property type="entry name" value="SECERNIN"/>
    <property type="match status" value="1"/>
</dbReference>
<evidence type="ECO:0000256" key="4">
    <source>
        <dbReference type="ARBA" id="ARBA00022517"/>
    </source>
</evidence>
<keyword evidence="12" id="KW-0472">Membrane</keyword>
<evidence type="ECO:0000256" key="9">
    <source>
        <dbReference type="ARBA" id="ARBA00022730"/>
    </source>
</evidence>
<dbReference type="GO" id="GO:0006508">
    <property type="term" value="P:proteolysis"/>
    <property type="evidence" value="ECO:0007669"/>
    <property type="project" value="InterPro"/>
</dbReference>
<sequence length="811" mass="90896">MSEKVEKKEALVIVVLENAALDTVKTAKGHQLLNCDDHKGIHKKHNRDPSASRPDILHQELMALLDSPLNKAGYLKVYIRSAKNVLIEVSPQMRVPRTYKRFAGLMVQLLHTMKIRSSDNKTTLLKVIKNPIDIHLPPNVKKYGCSRTGELIDPWDFVTELPKEPVVFVLGAMAHGHITKEMCPYIDEMVSLSEYPLHQRQMRYLWMISALIMQAMAQDTSTTIIAGAKATLSGAPLTTHSNDCADCDFRLVKVPLMNHEPNAIRPVYAPTRQYPRYVGTDRAPEYAPEMLDTRFYNWTNLIPIGFISQVATTYGYLEGVYGIMNEHQLAMGESTCGARFAALPVSDGGSALLDITELSRIALERTTTARDAIALMGNLSETHGFYGIGWNEADAKLTSGEALTIADASEAWIFHVLPDDTGSSAVWAAQRVPDDSIAVVANEFVIRKIDFKDTENFMFSSNMQTVAERNGFWDGSTPFDFTATFAYTESSMDISTRRVWRIFSLADPTLTLDPFTNIYASDYPFSVKPSMQLDASTLIEFLRDHYEGTPFDLTQGPAAGPYGDPDRYTIGNQHNGGRFERAISIQRSTYSFVASPNANNTNLGLLWFGPHASYANAFIPLYVKLTNVPTTLSQGSLRSFTFNSTYWLNTLIGNYASQFYKFTHPVIAQIQKELESTNSARLKDLERVASVMVQYQGEPALKTYLTTNAAIMAQDTHDVFIALMNNLITRFHDGYILSNVTQQYLTIQAMGYPDWYLKAVGYYSPLTNNNTFMAIQVFFIILLLIMLSIGVGFYYGRKRAAARKKGYVFIQ</sequence>
<evidence type="ECO:0000256" key="7">
    <source>
        <dbReference type="ARBA" id="ARBA00022679"/>
    </source>
</evidence>
<keyword evidence="11" id="KW-0539">Nucleus</keyword>